<evidence type="ECO:0000256" key="4">
    <source>
        <dbReference type="ARBA" id="ARBA00022840"/>
    </source>
</evidence>
<dbReference type="PANTHER" id="PTHR36766">
    <property type="entry name" value="PLANT BROAD-SPECTRUM MILDEW RESISTANCE PROTEIN RPW8"/>
    <property type="match status" value="1"/>
</dbReference>
<protein>
    <recommendedName>
        <fullName evidence="10">P-loop containing nucleoside triphosphate hydrolase</fullName>
    </recommendedName>
</protein>
<gene>
    <name evidence="8" type="ORF">M0R45_026931</name>
</gene>
<comment type="caution">
    <text evidence="8">The sequence shown here is derived from an EMBL/GenBank/DDBJ whole genome shotgun (WGS) entry which is preliminary data.</text>
</comment>
<dbReference type="CDD" id="cd14798">
    <property type="entry name" value="RX-CC_like"/>
    <property type="match status" value="1"/>
</dbReference>
<keyword evidence="2" id="KW-0547">Nucleotide-binding</keyword>
<dbReference type="InterPro" id="IPR038005">
    <property type="entry name" value="RX-like_CC"/>
</dbReference>
<dbReference type="Proteomes" id="UP001457282">
    <property type="component" value="Unassembled WGS sequence"/>
</dbReference>
<reference evidence="8 9" key="1">
    <citation type="journal article" date="2023" name="G3 (Bethesda)">
        <title>A chromosome-length genome assembly and annotation of blackberry (Rubus argutus, cv. 'Hillquist').</title>
        <authorList>
            <person name="Bruna T."/>
            <person name="Aryal R."/>
            <person name="Dudchenko O."/>
            <person name="Sargent D.J."/>
            <person name="Mead D."/>
            <person name="Buti M."/>
            <person name="Cavallini A."/>
            <person name="Hytonen T."/>
            <person name="Andres J."/>
            <person name="Pham M."/>
            <person name="Weisz D."/>
            <person name="Mascagni F."/>
            <person name="Usai G."/>
            <person name="Natali L."/>
            <person name="Bassil N."/>
            <person name="Fernandez G.E."/>
            <person name="Lomsadze A."/>
            <person name="Armour M."/>
            <person name="Olukolu B."/>
            <person name="Poorten T."/>
            <person name="Britton C."/>
            <person name="Davik J."/>
            <person name="Ashrafi H."/>
            <person name="Aiden E.L."/>
            <person name="Borodovsky M."/>
            <person name="Worthington M."/>
        </authorList>
    </citation>
    <scope>NUCLEOTIDE SEQUENCE [LARGE SCALE GENOMIC DNA]</scope>
    <source>
        <strain evidence="8">PI 553951</strain>
    </source>
</reference>
<dbReference type="InterPro" id="IPR027417">
    <property type="entry name" value="P-loop_NTPase"/>
</dbReference>
<dbReference type="PRINTS" id="PR00364">
    <property type="entry name" value="DISEASERSIST"/>
</dbReference>
<dbReference type="InterPro" id="IPR002182">
    <property type="entry name" value="NB-ARC"/>
</dbReference>
<evidence type="ECO:0000259" key="6">
    <source>
        <dbReference type="Pfam" id="PF18052"/>
    </source>
</evidence>
<dbReference type="InterPro" id="IPR041118">
    <property type="entry name" value="Rx_N"/>
</dbReference>
<feature type="domain" description="Disease resistance protein winged helix" evidence="7">
    <location>
        <begin position="441"/>
        <end position="512"/>
    </location>
</feature>
<dbReference type="InterPro" id="IPR042197">
    <property type="entry name" value="Apaf_helical"/>
</dbReference>
<name>A0AAW1X0R5_RUBAR</name>
<dbReference type="InterPro" id="IPR058922">
    <property type="entry name" value="WHD_DRP"/>
</dbReference>
<evidence type="ECO:0000259" key="7">
    <source>
        <dbReference type="Pfam" id="PF23559"/>
    </source>
</evidence>
<evidence type="ECO:0008006" key="10">
    <source>
        <dbReference type="Google" id="ProtNLM"/>
    </source>
</evidence>
<dbReference type="Pfam" id="PF18052">
    <property type="entry name" value="Rx_N"/>
    <property type="match status" value="1"/>
</dbReference>
<feature type="domain" description="Disease resistance N-terminal" evidence="6">
    <location>
        <begin position="6"/>
        <end position="97"/>
    </location>
</feature>
<dbReference type="EMBL" id="JBEDUW010000005">
    <property type="protein sequence ID" value="KAK9929856.1"/>
    <property type="molecule type" value="Genomic_DNA"/>
</dbReference>
<dbReference type="GO" id="GO:0043531">
    <property type="term" value="F:ADP binding"/>
    <property type="evidence" value="ECO:0007669"/>
    <property type="project" value="InterPro"/>
</dbReference>
<proteinExistence type="predicted"/>
<evidence type="ECO:0000256" key="1">
    <source>
        <dbReference type="ARBA" id="ARBA00022737"/>
    </source>
</evidence>
<dbReference type="InterPro" id="IPR036388">
    <property type="entry name" value="WH-like_DNA-bd_sf"/>
</dbReference>
<dbReference type="FunFam" id="1.10.10.10:FF:000322">
    <property type="entry name" value="Probable disease resistance protein At1g63360"/>
    <property type="match status" value="1"/>
</dbReference>
<dbReference type="Gene3D" id="3.40.50.300">
    <property type="entry name" value="P-loop containing nucleotide triphosphate hydrolases"/>
    <property type="match status" value="1"/>
</dbReference>
<dbReference type="Pfam" id="PF23559">
    <property type="entry name" value="WHD_DRP"/>
    <property type="match status" value="1"/>
</dbReference>
<feature type="domain" description="NB-ARC" evidence="5">
    <location>
        <begin position="186"/>
        <end position="357"/>
    </location>
</feature>
<evidence type="ECO:0000256" key="2">
    <source>
        <dbReference type="ARBA" id="ARBA00022741"/>
    </source>
</evidence>
<keyword evidence="3" id="KW-0611">Plant defense</keyword>
<dbReference type="Gene3D" id="1.20.5.4130">
    <property type="match status" value="1"/>
</dbReference>
<evidence type="ECO:0000256" key="3">
    <source>
        <dbReference type="ARBA" id="ARBA00022821"/>
    </source>
</evidence>
<dbReference type="PANTHER" id="PTHR36766:SF45">
    <property type="entry name" value="NB-ARC DOMAIN-CONTAINING PROTEIN"/>
    <property type="match status" value="1"/>
</dbReference>
<accession>A0AAW1X0R5</accession>
<dbReference type="Gene3D" id="1.10.10.10">
    <property type="entry name" value="Winged helix-like DNA-binding domain superfamily/Winged helix DNA-binding domain"/>
    <property type="match status" value="1"/>
</dbReference>
<dbReference type="FunFam" id="3.40.50.300:FF:001091">
    <property type="entry name" value="Probable disease resistance protein At1g61300"/>
    <property type="match status" value="1"/>
</dbReference>
<keyword evidence="1" id="KW-0677">Repeat</keyword>
<dbReference type="Pfam" id="PF00931">
    <property type="entry name" value="NB-ARC"/>
    <property type="match status" value="1"/>
</dbReference>
<sequence>MADALISVLLEQLASVVYEHTKEAVTLVLNAEKDVKSFSSKLKAIQAVLEDAEKKQVTEASVRDWLEKLKDVSYEMDDVIDEWNTEILRQQVEEEGENAKKKVCFPIPSDCFCFGQVNKASYRHNIAKRIKELNERLTLIANEKERYGFHQSTNRGTDEQLIPRQKTTSLVDISTIFGRKEEEEILLRKLLRESRQEGGRFLVIPIVGMGGMGKTTLAQLAYNHENVTAHFDKKVWVCVSDPFDEIKIAKAIIENLERTQSSSNELEVILQHIKTHVENKKLLLVLDDVWTEDPKKWENLKLPVIMQSCAKGSTILVTTRKQEVAKMMRATSSMIHLDKLNDKDCLALFNSIAFSDREEDESNGFGAIGAKIVERCKGLPLIVKTLSSLVHDKKTIVEWQDVLDSKIWELEGVEEQVFLPLLLSYYDLAPAVKRCLLYCAIFPKDHEFNKDDLIKLWMSQDYLNWKQNQDKGRTGQIYFEILVMRSFFQDFEQDDLGNIHGCKMHDIVHNFVQFLTKKNA</sequence>
<dbReference type="GO" id="GO:0006952">
    <property type="term" value="P:defense response"/>
    <property type="evidence" value="ECO:0007669"/>
    <property type="project" value="UniProtKB-KW"/>
</dbReference>
<organism evidence="8 9">
    <name type="scientific">Rubus argutus</name>
    <name type="common">Southern blackberry</name>
    <dbReference type="NCBI Taxonomy" id="59490"/>
    <lineage>
        <taxon>Eukaryota</taxon>
        <taxon>Viridiplantae</taxon>
        <taxon>Streptophyta</taxon>
        <taxon>Embryophyta</taxon>
        <taxon>Tracheophyta</taxon>
        <taxon>Spermatophyta</taxon>
        <taxon>Magnoliopsida</taxon>
        <taxon>eudicotyledons</taxon>
        <taxon>Gunneridae</taxon>
        <taxon>Pentapetalae</taxon>
        <taxon>rosids</taxon>
        <taxon>fabids</taxon>
        <taxon>Rosales</taxon>
        <taxon>Rosaceae</taxon>
        <taxon>Rosoideae</taxon>
        <taxon>Rosoideae incertae sedis</taxon>
        <taxon>Rubus</taxon>
    </lineage>
</organism>
<keyword evidence="9" id="KW-1185">Reference proteome</keyword>
<dbReference type="AlphaFoldDB" id="A0AAW1X0R5"/>
<dbReference type="Gene3D" id="1.10.8.430">
    <property type="entry name" value="Helical domain of apoptotic protease-activating factors"/>
    <property type="match status" value="1"/>
</dbReference>
<evidence type="ECO:0000313" key="9">
    <source>
        <dbReference type="Proteomes" id="UP001457282"/>
    </source>
</evidence>
<keyword evidence="4" id="KW-0067">ATP-binding</keyword>
<evidence type="ECO:0000313" key="8">
    <source>
        <dbReference type="EMBL" id="KAK9929856.1"/>
    </source>
</evidence>
<evidence type="ECO:0000259" key="5">
    <source>
        <dbReference type="Pfam" id="PF00931"/>
    </source>
</evidence>
<dbReference type="GO" id="GO:0005524">
    <property type="term" value="F:ATP binding"/>
    <property type="evidence" value="ECO:0007669"/>
    <property type="project" value="UniProtKB-KW"/>
</dbReference>
<dbReference type="SUPFAM" id="SSF52540">
    <property type="entry name" value="P-loop containing nucleoside triphosphate hydrolases"/>
    <property type="match status" value="1"/>
</dbReference>